<evidence type="ECO:0000256" key="4">
    <source>
        <dbReference type="SAM" id="SignalP"/>
    </source>
</evidence>
<proteinExistence type="predicted"/>
<dbReference type="SMART" id="SM00248">
    <property type="entry name" value="ANK"/>
    <property type="match status" value="4"/>
</dbReference>
<protein>
    <recommendedName>
        <fullName evidence="5">CID domain-containing protein</fullName>
    </recommendedName>
</protein>
<dbReference type="InterPro" id="IPR048832">
    <property type="entry name" value="PCF11_charged"/>
</dbReference>
<feature type="compositionally biased region" description="Basic and acidic residues" evidence="3">
    <location>
        <begin position="949"/>
        <end position="959"/>
    </location>
</feature>
<feature type="chain" id="PRO_5044814443" description="CID domain-containing protein" evidence="4">
    <location>
        <begin position="26"/>
        <end position="1878"/>
    </location>
</feature>
<name>A0ABD1K8C1_9TELE</name>
<keyword evidence="2" id="KW-0175">Coiled coil</keyword>
<evidence type="ECO:0000313" key="6">
    <source>
        <dbReference type="EMBL" id="KAL2095296.1"/>
    </source>
</evidence>
<feature type="compositionally biased region" description="Basic and acidic residues" evidence="3">
    <location>
        <begin position="711"/>
        <end position="726"/>
    </location>
</feature>
<dbReference type="Gene3D" id="1.25.40.90">
    <property type="match status" value="1"/>
</dbReference>
<dbReference type="EMBL" id="JBHFQA010000008">
    <property type="protein sequence ID" value="KAL2095296.1"/>
    <property type="molecule type" value="Genomic_DNA"/>
</dbReference>
<dbReference type="InterPro" id="IPR054127">
    <property type="entry name" value="Pcf11_C"/>
</dbReference>
<sequence length="1878" mass="208548">MSMLQTVKILCSKLVFLLQAPAAEKLPVLYLVDSIVKNIGGEYLAVFAKNLVTSFICVFEKVDENTRKSLFKLRSTWDDIFTATKLYTLDVKVNAIDPAWPIKPLPNPSIHVNPKFLKIEEAAVAAPPPPKAVKPEPPPAPSVAEKKMNEEQAIRQQLLAKQKELLELQQRKIELELEQAKVQLQSKGSLSGEGQARLQLLAKQKELIDLQQKKIELELEQTKVQLAFNRMGPTNTQASPAHHPTPTTTQPAGPPSTNSWLPSSQQSEKVVTRDPRLNRPAAAAPSHTKAPATTHAKEAAASKREAHGYSGVPNVSEKRVPLPVERHNKLDKLPRIPRKEPSAEGRAGKKEPAAEERSKSKSASPAGKEVLGRSKTEPENLKAPESTRRDPRLRRHAVEKADAEEDMPKEKKRNLDKKDKDDSNKTSAHQRAANARAKLSNGSLSKQEKQDFRISKLGGKRSRSRSHSRSPPPAKRKERRSPKSIKGTSVSPPKFSKGRPGHGKHSHTEDLAHHSQARDDRTAPKNMSEARRQKRGHEERTSEPRDSYSTREPPESKENIKSWRSGWEDSKRVKHTEESPPSKPSTPRVRPWNAGPRSTPSRVRQNRLSVDANLHIPDVLNSASKADLLKKASKRHADGEITSEEFLNVAHQIKQLFQYQEEKQRSNSWESSDEGLLSPKEKKDPMGGSLSNAEQLYLEHKSKLVRTRVQRQADRPHQRQGGERMPHPMSLLEGDSEPHRRLSDDSQEGFSRHDGPRKGERPPPNPGHAARNSPSPGGPGEEFPRHSPAFGRSSPLGVEMQEDPACEMSPIPRFESPNSVHSDDGIEIDPPLLPSRPTRSMPGGRMPVESPSAPLHLPDDAVATPVNVPRHEGPNMPQRFEGQKGPQVPYDGAPGHLGKPRPEGPPRTHPPNAYDGNTGSNRYDGSGNSRFDGHGRFDPNYGPRFDGPPAHEKRFDGPGRYDGSAPHRPMRFDGPHPQQGFGRFERPMGHNRFEGPGPGPGPNRFEGPLQPNRFDGPPRFSNPHMQQGPSRFDAPMGFQHGAGPGYDGPHNPAGPMRFEGPGNQPAGMCFDNPAGPPGPIRFEGQPQGMPRYDCNLPPGPPRYCGPQNQIRPQGQPMFNVPQGQGPGQGPGPMPTPGCPQPSNFNMPSRFPEPINTFGSTPQPFLGQQSIPAGPNFSVPQVPTSAGFPNSFRPAVPFPGAPVTNMQQPMNMIPGVCQPFLPQNPVPFQPNSQFGQPDSHLGQMDVNDLLAKLISTGIIKPTTTDTAQTESPAVPSSPGPPEEEEEEEQVEDDNLPDLTGFSLEDMKQRHDSVVTKLYTGIQCYSCGMRFTSSQTDVYADHLDWHYRQNRSEKDVSKKVTHRRWYYSLTDWIEFEEIADLEERAKSQFFEKVYEENVQKTQEAAKEKEFQSVKAAADVVDESCEICQEQFEMYWEEDEEEWHLKNAIRVDDKTYHPSCYEDYKNTSSFMDCTPSPNKVLTENPLNALIKQEESDEINRCSVKQEPEAQSSVCQVAVAAAAAAGEADVKALIEHGVDLMVKDVRGCTAAHLAAAHGHAGTLHTILHQGVDVRMVDKSEWMPIHHAAFHGRLNCIQTLLRWGTKPHKVDCYGNTPAEGHLACLKYLLAKSTCVTHVMNTRNNHGETVRDLALRFNKMSAVDFIDKALETIMEGRDDLVELKALRYPAHRSAYRGDVDTLRRLVDQGLANVNQRDEDGATPMHKGQGHLHCLEYLLEMGGDHRLRNSAGESPQDVAKRFAQLAAVKMLSANTPDKVTEELKAMESAPDSDRNTCNSNREQNKADEILDIISMQEVPQNSLGGVGCGSEDTVSPTKHLQEKLEAERVRREKLESQMDVCRTEIRQLRQALQRARTAQASCSRP</sequence>
<dbReference type="SMART" id="SM00582">
    <property type="entry name" value="RPR"/>
    <property type="match status" value="1"/>
</dbReference>
<dbReference type="Pfam" id="PF20845">
    <property type="entry name" value="Pcf11_helical"/>
    <property type="match status" value="2"/>
</dbReference>
<feature type="compositionally biased region" description="Polar residues" evidence="3">
    <location>
        <begin position="596"/>
        <end position="608"/>
    </location>
</feature>
<feature type="region of interest" description="Disordered" evidence="3">
    <location>
        <begin position="1037"/>
        <end position="1092"/>
    </location>
</feature>
<evidence type="ECO:0000259" key="5">
    <source>
        <dbReference type="PROSITE" id="PS51391"/>
    </source>
</evidence>
<evidence type="ECO:0000256" key="3">
    <source>
        <dbReference type="SAM" id="MobiDB-lite"/>
    </source>
</evidence>
<dbReference type="Pfam" id="PF21936">
    <property type="entry name" value="Pcf11_C"/>
    <property type="match status" value="1"/>
</dbReference>
<feature type="coiled-coil region" evidence="2">
    <location>
        <begin position="1830"/>
        <end position="1871"/>
    </location>
</feature>
<dbReference type="InterPro" id="IPR048830">
    <property type="entry name" value="PCF11_helical"/>
</dbReference>
<dbReference type="Pfam" id="PF04818">
    <property type="entry name" value="CID"/>
    <property type="match status" value="1"/>
</dbReference>
<evidence type="ECO:0000256" key="2">
    <source>
        <dbReference type="SAM" id="Coils"/>
    </source>
</evidence>
<dbReference type="InterPro" id="IPR045154">
    <property type="entry name" value="PCF11-like"/>
</dbReference>
<dbReference type="PROSITE" id="PS50297">
    <property type="entry name" value="ANK_REP_REGION"/>
    <property type="match status" value="1"/>
</dbReference>
<comment type="caution">
    <text evidence="6">The sequence shown here is derived from an EMBL/GenBank/DDBJ whole genome shotgun (WGS) entry which is preliminary data.</text>
</comment>
<dbReference type="PROSITE" id="PS50088">
    <property type="entry name" value="ANK_REPEAT"/>
    <property type="match status" value="1"/>
</dbReference>
<dbReference type="InterPro" id="IPR047415">
    <property type="entry name" value="Pcf11_CID"/>
</dbReference>
<dbReference type="SUPFAM" id="SSF48464">
    <property type="entry name" value="ENTH/VHS domain"/>
    <property type="match status" value="1"/>
</dbReference>
<gene>
    <name evidence="6" type="ORF">ACEWY4_010015</name>
</gene>
<dbReference type="CDD" id="cd16982">
    <property type="entry name" value="CID_Pcf11"/>
    <property type="match status" value="1"/>
</dbReference>
<feature type="compositionally biased region" description="Polar residues" evidence="3">
    <location>
        <begin position="915"/>
        <end position="929"/>
    </location>
</feature>
<dbReference type="Gene3D" id="1.25.40.20">
    <property type="entry name" value="Ankyrin repeat-containing domain"/>
    <property type="match status" value="2"/>
</dbReference>
<feature type="region of interest" description="Disordered" evidence="3">
    <location>
        <begin position="659"/>
        <end position="973"/>
    </location>
</feature>
<feature type="compositionally biased region" description="Basic and acidic residues" evidence="3">
    <location>
        <begin position="295"/>
        <end position="307"/>
    </location>
</feature>
<dbReference type="Pfam" id="PF20827">
    <property type="entry name" value="PCF11_charged"/>
    <property type="match status" value="1"/>
</dbReference>
<dbReference type="Pfam" id="PF13637">
    <property type="entry name" value="Ank_4"/>
    <property type="match status" value="1"/>
</dbReference>
<feature type="compositionally biased region" description="Low complexity" evidence="3">
    <location>
        <begin position="236"/>
        <end position="257"/>
    </location>
</feature>
<dbReference type="InterPro" id="IPR002110">
    <property type="entry name" value="Ankyrin_rpt"/>
</dbReference>
<dbReference type="InterPro" id="IPR006569">
    <property type="entry name" value="CID_dom"/>
</dbReference>
<reference evidence="6 7" key="1">
    <citation type="submission" date="2024-09" db="EMBL/GenBank/DDBJ databases">
        <title>A chromosome-level genome assembly of Gray's grenadier anchovy, Coilia grayii.</title>
        <authorList>
            <person name="Fu Z."/>
        </authorList>
    </citation>
    <scope>NUCLEOTIDE SEQUENCE [LARGE SCALE GENOMIC DNA]</scope>
    <source>
        <strain evidence="6">G4</strain>
        <tissue evidence="6">Muscle</tissue>
    </source>
</reference>
<keyword evidence="4" id="KW-0732">Signal</keyword>
<dbReference type="Pfam" id="PF12796">
    <property type="entry name" value="Ank_2"/>
    <property type="match status" value="1"/>
</dbReference>
<feature type="compositionally biased region" description="Basic and acidic residues" evidence="3">
    <location>
        <begin position="506"/>
        <end position="580"/>
    </location>
</feature>
<dbReference type="SUPFAM" id="SSF48403">
    <property type="entry name" value="Ankyrin repeat"/>
    <property type="match status" value="1"/>
</dbReference>
<dbReference type="PROSITE" id="PS51391">
    <property type="entry name" value="CID"/>
    <property type="match status" value="1"/>
</dbReference>
<feature type="compositionally biased region" description="Basic residues" evidence="3">
    <location>
        <begin position="458"/>
        <end position="483"/>
    </location>
</feature>
<dbReference type="InterPro" id="IPR021605">
    <property type="entry name" value="Pcf11_Clp1-ID"/>
</dbReference>
<feature type="compositionally biased region" description="Pro residues" evidence="3">
    <location>
        <begin position="1129"/>
        <end position="1139"/>
    </location>
</feature>
<dbReference type="Pfam" id="PF11526">
    <property type="entry name" value="Pfc11_Clp1_ID"/>
    <property type="match status" value="1"/>
</dbReference>
<feature type="region of interest" description="Disordered" evidence="3">
    <location>
        <begin position="1119"/>
        <end position="1142"/>
    </location>
</feature>
<keyword evidence="7" id="KW-1185">Reference proteome</keyword>
<feature type="compositionally biased region" description="Basic and acidic residues" evidence="3">
    <location>
        <begin position="736"/>
        <end position="761"/>
    </location>
</feature>
<feature type="repeat" description="ANK" evidence="1">
    <location>
        <begin position="1542"/>
        <end position="1574"/>
    </location>
</feature>
<feature type="compositionally biased region" description="Basic residues" evidence="3">
    <location>
        <begin position="496"/>
        <end position="505"/>
    </location>
</feature>
<organism evidence="6 7">
    <name type="scientific">Coilia grayii</name>
    <name type="common">Gray's grenadier anchovy</name>
    <dbReference type="NCBI Taxonomy" id="363190"/>
    <lineage>
        <taxon>Eukaryota</taxon>
        <taxon>Metazoa</taxon>
        <taxon>Chordata</taxon>
        <taxon>Craniata</taxon>
        <taxon>Vertebrata</taxon>
        <taxon>Euteleostomi</taxon>
        <taxon>Actinopterygii</taxon>
        <taxon>Neopterygii</taxon>
        <taxon>Teleostei</taxon>
        <taxon>Clupei</taxon>
        <taxon>Clupeiformes</taxon>
        <taxon>Clupeoidei</taxon>
        <taxon>Engraulidae</taxon>
        <taxon>Coilinae</taxon>
        <taxon>Coilia</taxon>
    </lineage>
</organism>
<keyword evidence="1" id="KW-0040">ANK repeat</keyword>
<feature type="domain" description="CID" evidence="5">
    <location>
        <begin position="1"/>
        <end position="97"/>
    </location>
</feature>
<dbReference type="Proteomes" id="UP001591681">
    <property type="component" value="Unassembled WGS sequence"/>
</dbReference>
<dbReference type="PANTHER" id="PTHR15921">
    <property type="entry name" value="PRE-MRNA CLEAVAGE COMPLEX II"/>
    <property type="match status" value="1"/>
</dbReference>
<feature type="coiled-coil region" evidence="2">
    <location>
        <begin position="151"/>
        <end position="220"/>
    </location>
</feature>
<feature type="signal peptide" evidence="4">
    <location>
        <begin position="1"/>
        <end position="25"/>
    </location>
</feature>
<dbReference type="InterPro" id="IPR036770">
    <property type="entry name" value="Ankyrin_rpt-contain_sf"/>
</dbReference>
<dbReference type="InterPro" id="IPR008942">
    <property type="entry name" value="ENTH_VHS"/>
</dbReference>
<feature type="compositionally biased region" description="Acidic residues" evidence="3">
    <location>
        <begin position="1280"/>
        <end position="1294"/>
    </location>
</feature>
<dbReference type="PANTHER" id="PTHR15921:SF3">
    <property type="entry name" value="PRE-MRNA CLEAVAGE COMPLEX 2 PROTEIN PCF11"/>
    <property type="match status" value="1"/>
</dbReference>
<feature type="compositionally biased region" description="Polar residues" evidence="3">
    <location>
        <begin position="258"/>
        <end position="269"/>
    </location>
</feature>
<evidence type="ECO:0000313" key="7">
    <source>
        <dbReference type="Proteomes" id="UP001591681"/>
    </source>
</evidence>
<evidence type="ECO:0000256" key="1">
    <source>
        <dbReference type="PROSITE-ProRule" id="PRU00023"/>
    </source>
</evidence>
<feature type="region of interest" description="Disordered" evidence="3">
    <location>
        <begin position="1261"/>
        <end position="1299"/>
    </location>
</feature>
<feature type="region of interest" description="Disordered" evidence="3">
    <location>
        <begin position="988"/>
        <end position="1009"/>
    </location>
</feature>
<feature type="compositionally biased region" description="Low complexity" evidence="3">
    <location>
        <begin position="280"/>
        <end position="294"/>
    </location>
</feature>
<feature type="region of interest" description="Disordered" evidence="3">
    <location>
        <begin position="232"/>
        <end position="614"/>
    </location>
</feature>
<feature type="compositionally biased region" description="Basic and acidic residues" evidence="3">
    <location>
        <begin position="316"/>
        <end position="359"/>
    </location>
</feature>
<accession>A0ABD1K8C1</accession>
<feature type="compositionally biased region" description="Basic and acidic residues" evidence="3">
    <location>
        <begin position="370"/>
        <end position="409"/>
    </location>
</feature>